<evidence type="ECO:0000256" key="1">
    <source>
        <dbReference type="SAM" id="MobiDB-lite"/>
    </source>
</evidence>
<reference evidence="2 3" key="1">
    <citation type="submission" date="2016-05" db="EMBL/GenBank/DDBJ databases">
        <title>A Novel Xanthomonas Oryzae pv. Oryzae Phage Xoo-sp2 as Possible Biocontrol Agent in Plant.</title>
        <authorList>
            <person name="Dong Z."/>
            <person name="Liu J."/>
            <person name="Peng D."/>
        </authorList>
    </citation>
    <scope>NUCLEOTIDE SEQUENCE [LARGE SCALE GENOMIC DNA]</scope>
</reference>
<sequence>MPNTARTIKDEVRILGRRKRPLTYPGMVDAIKARHPDANTTVKTVQWYASRLRREGEEVNVKDGRTAPERAKTVH</sequence>
<dbReference type="EMBL" id="KX241618">
    <property type="protein sequence ID" value="ANT45282.1"/>
    <property type="molecule type" value="Genomic_DNA"/>
</dbReference>
<feature type="region of interest" description="Disordered" evidence="1">
    <location>
        <begin position="56"/>
        <end position="75"/>
    </location>
</feature>
<protein>
    <submittedName>
        <fullName evidence="2">Uncharacterized protein</fullName>
    </submittedName>
</protein>
<proteinExistence type="predicted"/>
<evidence type="ECO:0000313" key="2">
    <source>
        <dbReference type="EMBL" id="ANT45282.1"/>
    </source>
</evidence>
<name>A0A1X9IAR7_9CAUD</name>
<evidence type="ECO:0000313" key="3">
    <source>
        <dbReference type="Proteomes" id="UP000223047"/>
    </source>
</evidence>
<organism evidence="2 3">
    <name type="scientific">Xanthomonas phage Xoo-sp2</name>
    <dbReference type="NCBI Taxonomy" id="1852622"/>
    <lineage>
        <taxon>Viruses</taxon>
        <taxon>Duplodnaviria</taxon>
        <taxon>Heunggongvirae</taxon>
        <taxon>Uroviricota</taxon>
        <taxon>Caudoviricetes</taxon>
        <taxon>Mesyanzhinovviridae</taxon>
        <taxon>Bradleyvirinae</taxon>
        <taxon>Xooduovirus</taxon>
        <taxon>Xooduovirus Xoosp2</taxon>
    </lineage>
</organism>
<accession>A0A1X9IAR7</accession>
<keyword evidence="3" id="KW-1185">Reference proteome</keyword>
<dbReference type="Proteomes" id="UP000223047">
    <property type="component" value="Segment"/>
</dbReference>
<gene>
    <name evidence="2" type="ORF">Xoosp2_60</name>
</gene>